<dbReference type="OrthoDB" id="693742at2759"/>
<dbReference type="Proteomes" id="UP000594638">
    <property type="component" value="Unassembled WGS sequence"/>
</dbReference>
<dbReference type="Gramene" id="OE9A003745T1">
    <property type="protein sequence ID" value="OE9A003745C1"/>
    <property type="gene ID" value="OE9A003745"/>
</dbReference>
<keyword evidence="6" id="KW-1185">Reference proteome</keyword>
<dbReference type="GO" id="GO:0006508">
    <property type="term" value="P:proteolysis"/>
    <property type="evidence" value="ECO:0007669"/>
    <property type="project" value="UniProtKB-KW"/>
</dbReference>
<feature type="region of interest" description="Disordered" evidence="3">
    <location>
        <begin position="72"/>
        <end position="94"/>
    </location>
</feature>
<evidence type="ECO:0000256" key="1">
    <source>
        <dbReference type="ARBA" id="ARBA00022670"/>
    </source>
</evidence>
<dbReference type="AlphaFoldDB" id="A0A8S0Q2K0"/>
<name>A0A8S0Q2K0_OLEEU</name>
<evidence type="ECO:0000313" key="5">
    <source>
        <dbReference type="EMBL" id="CAA2961803.1"/>
    </source>
</evidence>
<sequence>MVLYQACDDLRMQICKLQSDNKLLNRELVDIKSQMSYFNDVHSTKMNFIVQINYIQFKGRDHETFSKKVKDRGTKVPGVGKKGTQVARGSDKTDEDPQVLMSELSLVNVIIGHSLPLSTPWADVDHMCMPILSTNKVPWMLGVLQFKSHTLTVFNSAGKTYHDWKVLEGIEPYVKILAALMNALGMSKKDPDYHGTDSKELKMHIDSMLPQQRNG</sequence>
<keyword evidence="2" id="KW-0378">Hydrolase</keyword>
<proteinExistence type="predicted"/>
<evidence type="ECO:0000256" key="3">
    <source>
        <dbReference type="SAM" id="MobiDB-lite"/>
    </source>
</evidence>
<dbReference type="EMBL" id="CACTIH010000625">
    <property type="protein sequence ID" value="CAA2961803.1"/>
    <property type="molecule type" value="Genomic_DNA"/>
</dbReference>
<feature type="compositionally biased region" description="Low complexity" evidence="3">
    <location>
        <begin position="75"/>
        <end position="84"/>
    </location>
</feature>
<dbReference type="InterPro" id="IPR003653">
    <property type="entry name" value="Peptidase_C48_C"/>
</dbReference>
<evidence type="ECO:0000313" key="6">
    <source>
        <dbReference type="Proteomes" id="UP000594638"/>
    </source>
</evidence>
<keyword evidence="1" id="KW-0645">Protease</keyword>
<gene>
    <name evidence="5" type="ORF">OLEA9_A003745</name>
</gene>
<organism evidence="5 6">
    <name type="scientific">Olea europaea subsp. europaea</name>
    <dbReference type="NCBI Taxonomy" id="158383"/>
    <lineage>
        <taxon>Eukaryota</taxon>
        <taxon>Viridiplantae</taxon>
        <taxon>Streptophyta</taxon>
        <taxon>Embryophyta</taxon>
        <taxon>Tracheophyta</taxon>
        <taxon>Spermatophyta</taxon>
        <taxon>Magnoliopsida</taxon>
        <taxon>eudicotyledons</taxon>
        <taxon>Gunneridae</taxon>
        <taxon>Pentapetalae</taxon>
        <taxon>asterids</taxon>
        <taxon>lamiids</taxon>
        <taxon>Lamiales</taxon>
        <taxon>Oleaceae</taxon>
        <taxon>Oleeae</taxon>
        <taxon>Olea</taxon>
    </lineage>
</organism>
<evidence type="ECO:0000259" key="4">
    <source>
        <dbReference type="Pfam" id="PF02902"/>
    </source>
</evidence>
<reference evidence="5 6" key="1">
    <citation type="submission" date="2019-12" db="EMBL/GenBank/DDBJ databases">
        <authorList>
            <person name="Alioto T."/>
            <person name="Alioto T."/>
            <person name="Gomez Garrido J."/>
        </authorList>
    </citation>
    <scope>NUCLEOTIDE SEQUENCE [LARGE SCALE GENOMIC DNA]</scope>
</reference>
<evidence type="ECO:0000256" key="2">
    <source>
        <dbReference type="ARBA" id="ARBA00022801"/>
    </source>
</evidence>
<accession>A0A8S0Q2K0</accession>
<feature type="domain" description="Ubiquitin-like protease family profile" evidence="4">
    <location>
        <begin position="121"/>
        <end position="214"/>
    </location>
</feature>
<protein>
    <recommendedName>
        <fullName evidence="4">Ubiquitin-like protease family profile domain-containing protein</fullName>
    </recommendedName>
</protein>
<dbReference type="Pfam" id="PF02902">
    <property type="entry name" value="Peptidase_C48"/>
    <property type="match status" value="1"/>
</dbReference>
<comment type="caution">
    <text evidence="5">The sequence shown here is derived from an EMBL/GenBank/DDBJ whole genome shotgun (WGS) entry which is preliminary data.</text>
</comment>
<dbReference type="Gene3D" id="3.40.395.10">
    <property type="entry name" value="Adenoviral Proteinase, Chain A"/>
    <property type="match status" value="1"/>
</dbReference>
<dbReference type="GO" id="GO:0008234">
    <property type="term" value="F:cysteine-type peptidase activity"/>
    <property type="evidence" value="ECO:0007669"/>
    <property type="project" value="InterPro"/>
</dbReference>